<reference evidence="12 13" key="1">
    <citation type="journal article" date="2020" name="Nat. Food">
        <title>A phased Vanilla planifolia genome enables genetic improvement of flavour and production.</title>
        <authorList>
            <person name="Hasing T."/>
            <person name="Tang H."/>
            <person name="Brym M."/>
            <person name="Khazi F."/>
            <person name="Huang T."/>
            <person name="Chambers A.H."/>
        </authorList>
    </citation>
    <scope>NUCLEOTIDE SEQUENCE [LARGE SCALE GENOMIC DNA]</scope>
    <source>
        <tissue evidence="12">Leaf</tissue>
    </source>
</reference>
<dbReference type="PROSITE" id="PS01361">
    <property type="entry name" value="ZF_DOF_1"/>
    <property type="match status" value="1"/>
</dbReference>
<keyword evidence="13" id="KW-1185">Reference proteome</keyword>
<protein>
    <recommendedName>
        <fullName evidence="9">Dof zinc finger protein</fullName>
    </recommendedName>
</protein>
<dbReference type="EMBL" id="JADCNL010000001">
    <property type="protein sequence ID" value="KAG0496902.1"/>
    <property type="molecule type" value="Genomic_DNA"/>
</dbReference>
<proteinExistence type="predicted"/>
<dbReference type="InterPro" id="IPR045174">
    <property type="entry name" value="Dof"/>
</dbReference>
<name>A0A835S3N2_VANPL</name>
<evidence type="ECO:0000256" key="5">
    <source>
        <dbReference type="ARBA" id="ARBA00023125"/>
    </source>
</evidence>
<dbReference type="GO" id="GO:0008270">
    <property type="term" value="F:zinc ion binding"/>
    <property type="evidence" value="ECO:0007669"/>
    <property type="project" value="UniProtKB-KW"/>
</dbReference>
<keyword evidence="6 9" id="KW-0804">Transcription</keyword>
<comment type="subcellular location">
    <subcellularLocation>
        <location evidence="8 9">Nucleus</location>
    </subcellularLocation>
</comment>
<dbReference type="PANTHER" id="PTHR31992:SF141">
    <property type="entry name" value="DOF ZINC FINGER PROTEIN DOF1.4"/>
    <property type="match status" value="1"/>
</dbReference>
<keyword evidence="2 8" id="KW-0863">Zinc-finger</keyword>
<comment type="function">
    <text evidence="9">Transcription factor that binds specifically to a 5'-AA[AG]G-3' consensus core sequence.</text>
</comment>
<evidence type="ECO:0000256" key="3">
    <source>
        <dbReference type="ARBA" id="ARBA00022833"/>
    </source>
</evidence>
<evidence type="ECO:0000256" key="7">
    <source>
        <dbReference type="ARBA" id="ARBA00023242"/>
    </source>
</evidence>
<dbReference type="PANTHER" id="PTHR31992">
    <property type="entry name" value="DOF ZINC FINGER PROTEIN DOF1.4-RELATED"/>
    <property type="match status" value="1"/>
</dbReference>
<evidence type="ECO:0000259" key="11">
    <source>
        <dbReference type="PROSITE" id="PS50884"/>
    </source>
</evidence>
<comment type="caution">
    <text evidence="12">The sequence shown here is derived from an EMBL/GenBank/DDBJ whole genome shotgun (WGS) entry which is preliminary data.</text>
</comment>
<feature type="compositionally biased region" description="Basic and acidic residues" evidence="10">
    <location>
        <begin position="1"/>
        <end position="14"/>
    </location>
</feature>
<dbReference type="Pfam" id="PF02701">
    <property type="entry name" value="Zn_ribbon_Dof"/>
    <property type="match status" value="1"/>
</dbReference>
<dbReference type="GO" id="GO:0005634">
    <property type="term" value="C:nucleus"/>
    <property type="evidence" value="ECO:0007669"/>
    <property type="project" value="UniProtKB-SubCell"/>
</dbReference>
<organism evidence="12 13">
    <name type="scientific">Vanilla planifolia</name>
    <name type="common">Vanilla</name>
    <dbReference type="NCBI Taxonomy" id="51239"/>
    <lineage>
        <taxon>Eukaryota</taxon>
        <taxon>Viridiplantae</taxon>
        <taxon>Streptophyta</taxon>
        <taxon>Embryophyta</taxon>
        <taxon>Tracheophyta</taxon>
        <taxon>Spermatophyta</taxon>
        <taxon>Magnoliopsida</taxon>
        <taxon>Liliopsida</taxon>
        <taxon>Asparagales</taxon>
        <taxon>Orchidaceae</taxon>
        <taxon>Vanilloideae</taxon>
        <taxon>Vanilleae</taxon>
        <taxon>Vanilla</taxon>
    </lineage>
</organism>
<sequence>MERRHQQAEKEPRKGKTAVTSTAARQAEPPRKCPRCESSNTKFCYYNNYSSSQPRYFCRACRRYWTEGGTLRNLPHGGSSAATARRASKFSKRPTASNSSSAIATMAMGGAVYSAPAPGSLCLPPRLTHEPLYFARGGFVRHTSGYPAVEPELVAGVSLPTSLPRLAGVVNPSLVLGPPARPQILSLPMERFTDSEAAADEEDRLFNDLLGGFQECPGGVASASRPPPASSGPFYLKNKKTKNSAGIHMVVGVRGEQSFVLVCFGAFFCVLYKRWRGDGFILVRRRRRRRRTTTTRRQEKSVNRENVCFCLLHCALPLLA</sequence>
<evidence type="ECO:0000313" key="13">
    <source>
        <dbReference type="Proteomes" id="UP000636800"/>
    </source>
</evidence>
<dbReference type="Proteomes" id="UP000636800">
    <property type="component" value="Chromosome 1"/>
</dbReference>
<feature type="region of interest" description="Disordered" evidence="10">
    <location>
        <begin position="76"/>
        <end position="98"/>
    </location>
</feature>
<keyword evidence="7 8" id="KW-0539">Nucleus</keyword>
<dbReference type="GO" id="GO:0003677">
    <property type="term" value="F:DNA binding"/>
    <property type="evidence" value="ECO:0007669"/>
    <property type="project" value="UniProtKB-UniRule"/>
</dbReference>
<evidence type="ECO:0000256" key="1">
    <source>
        <dbReference type="ARBA" id="ARBA00022723"/>
    </source>
</evidence>
<evidence type="ECO:0000256" key="2">
    <source>
        <dbReference type="ARBA" id="ARBA00022771"/>
    </source>
</evidence>
<dbReference type="GO" id="GO:0003700">
    <property type="term" value="F:DNA-binding transcription factor activity"/>
    <property type="evidence" value="ECO:0007669"/>
    <property type="project" value="UniProtKB-UniRule"/>
</dbReference>
<evidence type="ECO:0000313" key="12">
    <source>
        <dbReference type="EMBL" id="KAG0496902.1"/>
    </source>
</evidence>
<accession>A0A835S3N2</accession>
<evidence type="ECO:0000256" key="10">
    <source>
        <dbReference type="SAM" id="MobiDB-lite"/>
    </source>
</evidence>
<keyword evidence="1 9" id="KW-0479">Metal-binding</keyword>
<evidence type="ECO:0000256" key="4">
    <source>
        <dbReference type="ARBA" id="ARBA00023015"/>
    </source>
</evidence>
<dbReference type="AlphaFoldDB" id="A0A835S3N2"/>
<dbReference type="InterPro" id="IPR003851">
    <property type="entry name" value="Znf_Dof"/>
</dbReference>
<dbReference type="PROSITE" id="PS50884">
    <property type="entry name" value="ZF_DOF_2"/>
    <property type="match status" value="1"/>
</dbReference>
<keyword evidence="3 9" id="KW-0862">Zinc</keyword>
<keyword evidence="4 9" id="KW-0805">Transcription regulation</keyword>
<gene>
    <name evidence="12" type="ORF">HPP92_001593</name>
</gene>
<evidence type="ECO:0000256" key="9">
    <source>
        <dbReference type="RuleBase" id="RU369094"/>
    </source>
</evidence>
<keyword evidence="5 8" id="KW-0238">DNA-binding</keyword>
<evidence type="ECO:0000256" key="8">
    <source>
        <dbReference type="PROSITE-ProRule" id="PRU00071"/>
    </source>
</evidence>
<feature type="domain" description="Dof-type" evidence="11">
    <location>
        <begin position="31"/>
        <end position="85"/>
    </location>
</feature>
<feature type="region of interest" description="Disordered" evidence="10">
    <location>
        <begin position="1"/>
        <end position="36"/>
    </location>
</feature>
<evidence type="ECO:0000256" key="6">
    <source>
        <dbReference type="ARBA" id="ARBA00023163"/>
    </source>
</evidence>